<dbReference type="GO" id="GO:0005737">
    <property type="term" value="C:cytoplasm"/>
    <property type="evidence" value="ECO:0007669"/>
    <property type="project" value="TreeGrafter"/>
</dbReference>
<dbReference type="InterPro" id="IPR015813">
    <property type="entry name" value="Pyrv/PenolPyrv_kinase-like_dom"/>
</dbReference>
<organism evidence="11">
    <name type="scientific">Euglena gracilis</name>
    <dbReference type="NCBI Taxonomy" id="3039"/>
    <lineage>
        <taxon>Eukaryota</taxon>
        <taxon>Discoba</taxon>
        <taxon>Euglenozoa</taxon>
        <taxon>Euglenida</taxon>
        <taxon>Spirocuta</taxon>
        <taxon>Euglenophyceae</taxon>
        <taxon>Euglenales</taxon>
        <taxon>Euglenaceae</taxon>
        <taxon>Euglena</taxon>
    </lineage>
</organism>
<dbReference type="InterPro" id="IPR044856">
    <property type="entry name" value="Malate_synth_C_sf"/>
</dbReference>
<dbReference type="SUPFAM" id="SSF51645">
    <property type="entry name" value="Malate synthase G"/>
    <property type="match status" value="1"/>
</dbReference>
<gene>
    <name evidence="11" type="primary">MS-ICL</name>
</gene>
<dbReference type="CDD" id="cd00727">
    <property type="entry name" value="malate_synt_A"/>
    <property type="match status" value="1"/>
</dbReference>
<keyword evidence="3" id="KW-0329">Glyoxylate bypass</keyword>
<evidence type="ECO:0000313" key="11">
    <source>
        <dbReference type="EMBL" id="BAC06572.1"/>
    </source>
</evidence>
<reference evidence="11" key="1">
    <citation type="journal article" date="2005" name="Comp. Biochem. Physiol. B, Biochem. Mol. Biol.">
        <title>Molecular characterization of a bifunctional glyoxylate cycle enzyme, malate synthase/isocitrate lyase, in Euglena gracilis.</title>
        <authorList>
            <person name="Nakazawa M."/>
            <person name="Minami T."/>
            <person name="Teramura K."/>
            <person name="Kumamoto S."/>
            <person name="Hanato S."/>
            <person name="Takenaka S."/>
            <person name="Ueda M."/>
            <person name="Inui H."/>
            <person name="Nakano Y."/>
            <person name="Miyatake K."/>
        </authorList>
    </citation>
    <scope>NUCLEOTIDE SEQUENCE</scope>
</reference>
<dbReference type="SMR" id="Q8LPA6"/>
<dbReference type="PANTHER" id="PTHR42902">
    <property type="entry name" value="MALATE SYNTHASE"/>
    <property type="match status" value="1"/>
</dbReference>
<evidence type="ECO:0000256" key="5">
    <source>
        <dbReference type="ARBA" id="ARBA00022679"/>
    </source>
</evidence>
<dbReference type="BRENDA" id="2.3.3.9">
    <property type="organism ID" value="2197"/>
</dbReference>
<dbReference type="SUPFAM" id="SSF51621">
    <property type="entry name" value="Phosphoenolpyruvate/pyruvate domain"/>
    <property type="match status" value="1"/>
</dbReference>
<accession>Q8LPA6</accession>
<dbReference type="EC" id="2.3.3.9" evidence="2"/>
<keyword evidence="5" id="KW-0808">Transferase</keyword>
<dbReference type="AlphaFoldDB" id="Q8LPA6"/>
<dbReference type="InterPro" id="IPR001465">
    <property type="entry name" value="Malate_synthase_TIM"/>
</dbReference>
<evidence type="ECO:0000259" key="10">
    <source>
        <dbReference type="Pfam" id="PF20659"/>
    </source>
</evidence>
<dbReference type="GO" id="GO:0006097">
    <property type="term" value="P:glyoxylate cycle"/>
    <property type="evidence" value="ECO:0007669"/>
    <property type="project" value="UniProtKB-KW"/>
</dbReference>
<keyword evidence="4" id="KW-0816">Tricarboxylic acid cycle</keyword>
<evidence type="ECO:0000256" key="7">
    <source>
        <dbReference type="ARBA" id="ARBA00047918"/>
    </source>
</evidence>
<dbReference type="InterPro" id="IPR018523">
    <property type="entry name" value="Isocitrate_lyase_ph_CS"/>
</dbReference>
<feature type="active site" description="Proton acceptor" evidence="8">
    <location>
        <position position="187"/>
    </location>
</feature>
<dbReference type="Gene3D" id="3.20.20.360">
    <property type="entry name" value="Malate synthase, domain 3"/>
    <property type="match status" value="1"/>
</dbReference>
<dbReference type="EMBL" id="AB067657">
    <property type="protein sequence ID" value="BAC06572.1"/>
    <property type="molecule type" value="mRNA"/>
</dbReference>
<dbReference type="InterPro" id="IPR040442">
    <property type="entry name" value="Pyrv_kinase-like_dom_sf"/>
</dbReference>
<dbReference type="Pfam" id="PF20659">
    <property type="entry name" value="MS_C"/>
    <property type="match status" value="1"/>
</dbReference>
<dbReference type="PANTHER" id="PTHR42902:SF1">
    <property type="entry name" value="MALATE SYNTHASE 1-RELATED"/>
    <property type="match status" value="1"/>
</dbReference>
<name>Q8LPA6_EUGGR</name>
<feature type="active site" description="Proton donor" evidence="8">
    <location>
        <position position="475"/>
    </location>
</feature>
<evidence type="ECO:0000256" key="1">
    <source>
        <dbReference type="ARBA" id="ARBA00006394"/>
    </source>
</evidence>
<keyword evidence="6 11" id="KW-0456">Lyase</keyword>
<feature type="domain" description="Malate synthase TIM barrel" evidence="9">
    <location>
        <begin position="183"/>
        <end position="430"/>
    </location>
</feature>
<dbReference type="Pfam" id="PF00463">
    <property type="entry name" value="ICL"/>
    <property type="match status" value="1"/>
</dbReference>
<evidence type="ECO:0000256" key="6">
    <source>
        <dbReference type="ARBA" id="ARBA00023239"/>
    </source>
</evidence>
<evidence type="ECO:0000256" key="4">
    <source>
        <dbReference type="ARBA" id="ARBA00022532"/>
    </source>
</evidence>
<dbReference type="Gene3D" id="1.20.1220.12">
    <property type="entry name" value="Malate synthase, domain III"/>
    <property type="match status" value="1"/>
</dbReference>
<dbReference type="BRENDA" id="4.1.3.1">
    <property type="organism ID" value="2197"/>
</dbReference>
<dbReference type="GO" id="GO:0004474">
    <property type="term" value="F:malate synthase activity"/>
    <property type="evidence" value="ECO:0007669"/>
    <property type="project" value="UniProtKB-EC"/>
</dbReference>
<dbReference type="InterPro" id="IPR046363">
    <property type="entry name" value="MS_N_TIM-barrel_dom"/>
</dbReference>
<dbReference type="InterPro" id="IPR048355">
    <property type="entry name" value="MS_C"/>
</dbReference>
<comment type="similarity">
    <text evidence="1">Belongs to the malate synthase family.</text>
</comment>
<proteinExistence type="evidence at transcript level"/>
<protein>
    <recommendedName>
        <fullName evidence="2">malate synthase</fullName>
        <ecNumber evidence="2">2.3.3.9</ecNumber>
    </recommendedName>
</protein>
<comment type="catalytic activity">
    <reaction evidence="7">
        <text>glyoxylate + acetyl-CoA + H2O = (S)-malate + CoA + H(+)</text>
        <dbReference type="Rhea" id="RHEA:18181"/>
        <dbReference type="ChEBI" id="CHEBI:15377"/>
        <dbReference type="ChEBI" id="CHEBI:15378"/>
        <dbReference type="ChEBI" id="CHEBI:15589"/>
        <dbReference type="ChEBI" id="CHEBI:36655"/>
        <dbReference type="ChEBI" id="CHEBI:57287"/>
        <dbReference type="ChEBI" id="CHEBI:57288"/>
        <dbReference type="EC" id="2.3.3.9"/>
    </reaction>
</comment>
<dbReference type="GO" id="GO:0004451">
    <property type="term" value="F:isocitrate lyase activity"/>
    <property type="evidence" value="ECO:0007669"/>
    <property type="project" value="InterPro"/>
</dbReference>
<dbReference type="GO" id="GO:0006099">
    <property type="term" value="P:tricarboxylic acid cycle"/>
    <property type="evidence" value="ECO:0007669"/>
    <property type="project" value="UniProtKB-KW"/>
</dbReference>
<dbReference type="Pfam" id="PF01274">
    <property type="entry name" value="MS_TIM-barrel"/>
    <property type="match status" value="1"/>
</dbReference>
<evidence type="ECO:0000256" key="3">
    <source>
        <dbReference type="ARBA" id="ARBA00022435"/>
    </source>
</evidence>
<dbReference type="InterPro" id="IPR006254">
    <property type="entry name" value="Isocitrate_lyase"/>
</dbReference>
<evidence type="ECO:0000256" key="2">
    <source>
        <dbReference type="ARBA" id="ARBA00012636"/>
    </source>
</evidence>
<feature type="domain" description="Malate synthase C-terminal" evidence="10">
    <location>
        <begin position="440"/>
        <end position="526"/>
    </location>
</feature>
<sequence length="1165" mass="129751">MQRSGLRLASSRSAPIWKVGDVVLHGAAAEDNAQTRLVFSKDTKDFLSELNRQFAYEVVELSKHRKGLHESIRRTLPSGQVELPTLAGANDPNWKVAPTPEVLQKRRVEITGPANDAKMVINMLNSGADACMIDLEDAMAPSGKNVVEGHFNIYKAARGELVYEQPLGDGKFKRYQIGQTPSTLMVRVRGLHMKEVHATAAHVGPVPATLFDIGVHLANNGKYLQDHGLGPFLYIPKLHSGVEAEVLEKVLAYCEKQLQLTENGTKVTTLIETLPAIFQTEEIAYALKNRIVGQNCGRWDWLASRNYYLSGQKEAIHPDREYLGMEQSFNKAYSQRVCQTAKKRGFHAMGGMSAFIPVSGDQAKTAEAIQKVVVDKALEIENGHDGAWVAHPGMVEAVLDQFKKAFGDAPHQKSSSKSVDAKISTKDIIEVPKDLQDASKRTEKGLRQNISVALQYMGHYLQGNGAAGINNMMEDLATFEMSRHHIRSWVDSKVEITFADGSKKPLTWEVVEKILAEEAKALSASGLPIETAQEVLWRGLQEYPEYISRISGDYVNPEFGRGLVIGDRVLRPLQNTGGQLTPEFKSIKFDDDLVRSLLGCRPSISGGAEMVKHRGRFLNRLLQSGTCYKYMGCASGLAAAAVVHGGQGLVGPYCGGWQINAMGLEESRPDTLWVKPEDPGNLALKLNNFLGLQDKIQMVDTIHQLQALRSLPQGQFREGLRALQSQVNTYSDFHDISILADLEQGYGDVKYTRYGVTKAIQNGISMLHIEDQGPKKRCGHLGDKELDTFDHAIEIMTAANYAAQEVLGPEQAKENLCRFVFRTDALSATRIVYSKAVEDPSHIDHKYIDWDRGFCPDGRYLWLKKDTNPATGNPYGLDQSIDRASEMVRRGLASFVWMETPDAEVRIAQAFLEGVNERLKNTGRQALGLYNFSPSFIWDKNYYPDAKKLALQVATFAQDNLISRVQSGAISHEQAMSELKQFLDTNGDKVRGDHLFTTQNLERLYSHAMDHCRTANGWSGDITKANDLISQQFASNLKFRLQREIERTQQGGYNPVHHMSNIVVGQRIKHFSSALEKIGFMAQLITLPQFHTEAERGYSVARAYQQQGIEGYVQHVQRVEEHLPSGYTFLGHQKAVGTGVEAQLYENLFAKASAILHDSTEKHFH</sequence>
<evidence type="ECO:0000259" key="9">
    <source>
        <dbReference type="Pfam" id="PF01274"/>
    </source>
</evidence>
<dbReference type="Gene3D" id="3.20.20.60">
    <property type="entry name" value="Phosphoenolpyruvate-binding domains"/>
    <property type="match status" value="2"/>
</dbReference>
<evidence type="ECO:0000256" key="8">
    <source>
        <dbReference type="PIRSR" id="PIRSR601465-50"/>
    </source>
</evidence>
<dbReference type="PROSITE" id="PS00161">
    <property type="entry name" value="ISOCITRATE_LYASE"/>
    <property type="match status" value="1"/>
</dbReference>
<dbReference type="InterPro" id="IPR006252">
    <property type="entry name" value="Malate_synthA"/>
</dbReference>
<dbReference type="InterPro" id="IPR011076">
    <property type="entry name" value="Malate_synth_sf"/>
</dbReference>